<evidence type="ECO:0000256" key="1">
    <source>
        <dbReference type="SAM" id="MobiDB-lite"/>
    </source>
</evidence>
<reference evidence="2 3" key="1">
    <citation type="submission" date="2017-06" db="EMBL/GenBank/DDBJ databases">
        <authorList>
            <person name="Kim H.J."/>
            <person name="Triplett B.A."/>
        </authorList>
    </citation>
    <scope>NUCLEOTIDE SEQUENCE [LARGE SCALE GENOMIC DNA]</scope>
    <source>
        <strain evidence="2 3">CGMCC 4.2132</strain>
    </source>
</reference>
<name>A0A239N1K9_9ACTN</name>
<dbReference type="AlphaFoldDB" id="A0A239N1K9"/>
<protein>
    <submittedName>
        <fullName evidence="2">Uncharacterized protein</fullName>
    </submittedName>
</protein>
<evidence type="ECO:0000313" key="2">
    <source>
        <dbReference type="EMBL" id="SNT48846.1"/>
    </source>
</evidence>
<keyword evidence="3" id="KW-1185">Reference proteome</keyword>
<sequence length="84" mass="9641">MAHLRYGLNHSRDLAAKGASAEGDEKPLPSVPGERMAEAERIRTHNRTVGTKRWPSKEERAQIEAAERARLRAQRERERRRNGL</sequence>
<evidence type="ECO:0000313" key="3">
    <source>
        <dbReference type="Proteomes" id="UP000198282"/>
    </source>
</evidence>
<accession>A0A239N1K9</accession>
<dbReference type="Proteomes" id="UP000198282">
    <property type="component" value="Unassembled WGS sequence"/>
</dbReference>
<organism evidence="2 3">
    <name type="scientific">Streptosporangium subroseum</name>
    <dbReference type="NCBI Taxonomy" id="106412"/>
    <lineage>
        <taxon>Bacteria</taxon>
        <taxon>Bacillati</taxon>
        <taxon>Actinomycetota</taxon>
        <taxon>Actinomycetes</taxon>
        <taxon>Streptosporangiales</taxon>
        <taxon>Streptosporangiaceae</taxon>
        <taxon>Streptosporangium</taxon>
    </lineage>
</organism>
<dbReference type="EMBL" id="FZOD01000050">
    <property type="protein sequence ID" value="SNT48846.1"/>
    <property type="molecule type" value="Genomic_DNA"/>
</dbReference>
<feature type="region of interest" description="Disordered" evidence="1">
    <location>
        <begin position="1"/>
        <end position="84"/>
    </location>
</feature>
<proteinExistence type="predicted"/>
<feature type="compositionally biased region" description="Basic and acidic residues" evidence="1">
    <location>
        <begin position="55"/>
        <end position="84"/>
    </location>
</feature>
<gene>
    <name evidence="2" type="ORF">SAMN05216276_105017</name>
</gene>